<reference evidence="14 15" key="1">
    <citation type="submission" date="2016-07" db="EMBL/GenBank/DDBJ databases">
        <title>Comparative genomics of the Campylobacter concisus group.</title>
        <authorList>
            <person name="Miller W.G."/>
            <person name="Yee E."/>
            <person name="Chapman M.H."/>
            <person name="Huynh S."/>
            <person name="Bono J.L."/>
            <person name="On S.L.W."/>
            <person name="StLeger J."/>
            <person name="Foster G."/>
            <person name="Parker C.T."/>
        </authorList>
    </citation>
    <scope>NUCLEOTIDE SEQUENCE [LARGE SCALE GENOMIC DNA]</scope>
    <source>
        <strain evidence="14 15">ATCC 33238</strain>
    </source>
</reference>
<dbReference type="InterPro" id="IPR002201">
    <property type="entry name" value="Glyco_trans_9"/>
</dbReference>
<comment type="similarity">
    <text evidence="9">Belongs to the glycosyltransferase 9 family.</text>
</comment>
<evidence type="ECO:0000256" key="7">
    <source>
        <dbReference type="ARBA" id="ARBA00022985"/>
    </source>
</evidence>
<dbReference type="EC" id="2.4.99.23" evidence="10"/>
<keyword evidence="5 14" id="KW-0328">Glycosyltransferase</keyword>
<keyword evidence="8" id="KW-0472">Membrane</keyword>
<keyword evidence="7" id="KW-0448">Lipopolysaccharide biosynthesis</keyword>
<evidence type="ECO:0000256" key="11">
    <source>
        <dbReference type="ARBA" id="ARBA00044190"/>
    </source>
</evidence>
<evidence type="ECO:0000256" key="1">
    <source>
        <dbReference type="ARBA" id="ARBA00004515"/>
    </source>
</evidence>
<dbReference type="Gene3D" id="3.40.50.2000">
    <property type="entry name" value="Glycogen Phosphorylase B"/>
    <property type="match status" value="2"/>
</dbReference>
<dbReference type="InterPro" id="IPR011908">
    <property type="entry name" value="LipoPS_heptosylTferase-I"/>
</dbReference>
<proteinExistence type="inferred from homology"/>
<dbReference type="GO" id="GO:0005829">
    <property type="term" value="C:cytosol"/>
    <property type="evidence" value="ECO:0007669"/>
    <property type="project" value="TreeGrafter"/>
</dbReference>
<evidence type="ECO:0000256" key="4">
    <source>
        <dbReference type="ARBA" id="ARBA00022519"/>
    </source>
</evidence>
<sequence length="328" mass="36004">MNKNSAPNIAVIKLSALGDIVHAATVLQFIKKHLPQAKITWFADAKFSEILFLCPQISRVVSLPLKNGEYKKSLELIASAKQEGKFDYVIDLQGLIKSAAVAKLLGKNSYGFDKFSAKEPLAALFYKHKFSYGYGENIILRNLGLTAFALGFSFSEDEILAKQPCFSALKSKFDSSKKKILIAPFASEPSKIYDKFGDVIALLDEPQNEIFVCFNGENEEKKAINLIKNSNAKTLSLSLKELVSFISSCDLVIGNDSGVTHIAWAQNRPSITLFGNRPSGRNAYATPVNLTLDAGKKIDAKKIDKSDFCVRDIAPQTIANAAKRLLDA</sequence>
<evidence type="ECO:0000256" key="3">
    <source>
        <dbReference type="ARBA" id="ARBA00022475"/>
    </source>
</evidence>
<evidence type="ECO:0000256" key="8">
    <source>
        <dbReference type="ARBA" id="ARBA00023136"/>
    </source>
</evidence>
<dbReference type="SUPFAM" id="SSF53756">
    <property type="entry name" value="UDP-Glycosyltransferase/glycogen phosphorylase"/>
    <property type="match status" value="1"/>
</dbReference>
<name>A0A6G5QNN3_CAMRE</name>
<evidence type="ECO:0000256" key="5">
    <source>
        <dbReference type="ARBA" id="ARBA00022676"/>
    </source>
</evidence>
<comment type="catalytic activity">
    <reaction evidence="13">
        <text>an alpha-Kdo-(2-&gt;4)-alpha-Kdo-(2-&gt;6)-lipid A + ADP-L-glycero-beta-D-manno-heptose = an L-alpha-D-Hep-(1-&gt;5)-[alpha-Kdo-(2-&gt;4)]-alpha-Kdo-(2-&gt;6)-lipid A + ADP + H(+)</text>
        <dbReference type="Rhea" id="RHEA:74067"/>
        <dbReference type="ChEBI" id="CHEBI:15378"/>
        <dbReference type="ChEBI" id="CHEBI:61506"/>
        <dbReference type="ChEBI" id="CHEBI:176431"/>
        <dbReference type="ChEBI" id="CHEBI:193068"/>
        <dbReference type="ChEBI" id="CHEBI:456216"/>
        <dbReference type="EC" id="2.4.99.23"/>
    </reaction>
</comment>
<dbReference type="Proteomes" id="UP000502377">
    <property type="component" value="Chromosome"/>
</dbReference>
<comment type="subcellular location">
    <subcellularLocation>
        <location evidence="1">Cell inner membrane</location>
        <topology evidence="1">Peripheral membrane protein</topology>
        <orientation evidence="1">Cytoplasmic side</orientation>
    </subcellularLocation>
</comment>
<evidence type="ECO:0000256" key="2">
    <source>
        <dbReference type="ARBA" id="ARBA00004713"/>
    </source>
</evidence>
<dbReference type="PANTHER" id="PTHR30160">
    <property type="entry name" value="TETRAACYLDISACCHARIDE 4'-KINASE-RELATED"/>
    <property type="match status" value="1"/>
</dbReference>
<dbReference type="AlphaFoldDB" id="A0A6G5QNN3"/>
<evidence type="ECO:0000256" key="12">
    <source>
        <dbReference type="ARBA" id="ARBA00044330"/>
    </source>
</evidence>
<dbReference type="KEGG" id="crx:CRECT_1692"/>
<protein>
    <recommendedName>
        <fullName evidence="11">Lipopolysaccharide heptosyltransferase 1</fullName>
        <ecNumber evidence="10">2.4.99.23</ecNumber>
    </recommendedName>
    <alternativeName>
        <fullName evidence="12">ADP-heptose:lipopolysaccharide heptosyltransferase I</fullName>
    </alternativeName>
</protein>
<evidence type="ECO:0000313" key="15">
    <source>
        <dbReference type="Proteomes" id="UP000502377"/>
    </source>
</evidence>
<keyword evidence="6 14" id="KW-0808">Transferase</keyword>
<evidence type="ECO:0000256" key="9">
    <source>
        <dbReference type="ARBA" id="ARBA00043995"/>
    </source>
</evidence>
<dbReference type="InterPro" id="IPR051199">
    <property type="entry name" value="LPS_LOS_Heptosyltrfase"/>
</dbReference>
<dbReference type="GO" id="GO:0005886">
    <property type="term" value="C:plasma membrane"/>
    <property type="evidence" value="ECO:0007669"/>
    <property type="project" value="UniProtKB-SubCell"/>
</dbReference>
<comment type="pathway">
    <text evidence="2">Bacterial outer membrane biogenesis; LPS core biosynthesis.</text>
</comment>
<accession>A0A6G5QNN3</accession>
<gene>
    <name evidence="14" type="primary">waaC</name>
    <name evidence="14" type="ORF">CRECT_1692</name>
</gene>
<keyword evidence="3" id="KW-1003">Cell membrane</keyword>
<keyword evidence="4" id="KW-0997">Cell inner membrane</keyword>
<dbReference type="GO" id="GO:0008713">
    <property type="term" value="F:ADP-heptose-lipopolysaccharide heptosyltransferase activity"/>
    <property type="evidence" value="ECO:0007669"/>
    <property type="project" value="TreeGrafter"/>
</dbReference>
<evidence type="ECO:0000313" key="14">
    <source>
        <dbReference type="EMBL" id="QCD47325.1"/>
    </source>
</evidence>
<organism evidence="14 15">
    <name type="scientific">Campylobacter rectus</name>
    <name type="common">Wolinella recta</name>
    <dbReference type="NCBI Taxonomy" id="203"/>
    <lineage>
        <taxon>Bacteria</taxon>
        <taxon>Pseudomonadati</taxon>
        <taxon>Campylobacterota</taxon>
        <taxon>Epsilonproteobacteria</taxon>
        <taxon>Campylobacterales</taxon>
        <taxon>Campylobacteraceae</taxon>
        <taxon>Campylobacter</taxon>
    </lineage>
</organism>
<dbReference type="RefSeq" id="WP_004320178.1">
    <property type="nucleotide sequence ID" value="NZ_CP012543.1"/>
</dbReference>
<dbReference type="PANTHER" id="PTHR30160:SF19">
    <property type="entry name" value="LIPOPOLYSACCHARIDE HEPTOSYLTRANSFERASE 1"/>
    <property type="match status" value="1"/>
</dbReference>
<dbReference type="CDD" id="cd03789">
    <property type="entry name" value="GT9_LPS_heptosyltransferase"/>
    <property type="match status" value="1"/>
</dbReference>
<evidence type="ECO:0000256" key="6">
    <source>
        <dbReference type="ARBA" id="ARBA00022679"/>
    </source>
</evidence>
<dbReference type="EMBL" id="CP012543">
    <property type="protein sequence ID" value="QCD47325.1"/>
    <property type="molecule type" value="Genomic_DNA"/>
</dbReference>
<dbReference type="NCBIfam" id="TIGR02193">
    <property type="entry name" value="heptsyl_trn_I"/>
    <property type="match status" value="1"/>
</dbReference>
<evidence type="ECO:0000256" key="10">
    <source>
        <dbReference type="ARBA" id="ARBA00044041"/>
    </source>
</evidence>
<dbReference type="GO" id="GO:0009244">
    <property type="term" value="P:lipopolysaccharide core region biosynthetic process"/>
    <property type="evidence" value="ECO:0007669"/>
    <property type="project" value="InterPro"/>
</dbReference>
<evidence type="ECO:0000256" key="13">
    <source>
        <dbReference type="ARBA" id="ARBA00049201"/>
    </source>
</evidence>
<dbReference type="Pfam" id="PF01075">
    <property type="entry name" value="Glyco_transf_9"/>
    <property type="match status" value="1"/>
</dbReference>